<sequence length="61" mass="6719">MKSPLNLRVEHHPSGATARVGSGRPRLSWRLPAGAGRQEAYRWRAGDWTSPWPNPASSNSP</sequence>
<accession>A0A931G0W0</accession>
<gene>
    <name evidence="2" type="ORF">I4J89_23820</name>
</gene>
<proteinExistence type="predicted"/>
<organism evidence="2 3">
    <name type="scientific">Actinoplanes aureus</name>
    <dbReference type="NCBI Taxonomy" id="2792083"/>
    <lineage>
        <taxon>Bacteria</taxon>
        <taxon>Bacillati</taxon>
        <taxon>Actinomycetota</taxon>
        <taxon>Actinomycetes</taxon>
        <taxon>Micromonosporales</taxon>
        <taxon>Micromonosporaceae</taxon>
        <taxon>Actinoplanes</taxon>
    </lineage>
</organism>
<evidence type="ECO:0000313" key="3">
    <source>
        <dbReference type="Proteomes" id="UP000598146"/>
    </source>
</evidence>
<protein>
    <submittedName>
        <fullName evidence="2">Uncharacterized protein</fullName>
    </submittedName>
</protein>
<feature type="region of interest" description="Disordered" evidence="1">
    <location>
        <begin position="1"/>
        <end position="33"/>
    </location>
</feature>
<dbReference type="RefSeq" id="WP_196416260.1">
    <property type="nucleotide sequence ID" value="NZ_JADQTO010000011.1"/>
</dbReference>
<keyword evidence="3" id="KW-1185">Reference proteome</keyword>
<dbReference type="EMBL" id="JADQTO010000011">
    <property type="protein sequence ID" value="MBG0564481.1"/>
    <property type="molecule type" value="Genomic_DNA"/>
</dbReference>
<dbReference type="AlphaFoldDB" id="A0A931G0W0"/>
<evidence type="ECO:0000313" key="2">
    <source>
        <dbReference type="EMBL" id="MBG0564481.1"/>
    </source>
</evidence>
<comment type="caution">
    <text evidence="2">The sequence shown here is derived from an EMBL/GenBank/DDBJ whole genome shotgun (WGS) entry which is preliminary data.</text>
</comment>
<name>A0A931G0W0_9ACTN</name>
<dbReference type="Proteomes" id="UP000598146">
    <property type="component" value="Unassembled WGS sequence"/>
</dbReference>
<reference evidence="2" key="1">
    <citation type="submission" date="2020-11" db="EMBL/GenBank/DDBJ databases">
        <title>Isolation and identification of active actinomycetes.</title>
        <authorList>
            <person name="Sun X."/>
        </authorList>
    </citation>
    <scope>NUCLEOTIDE SEQUENCE</scope>
    <source>
        <strain evidence="2">NEAU-A11</strain>
    </source>
</reference>
<evidence type="ECO:0000256" key="1">
    <source>
        <dbReference type="SAM" id="MobiDB-lite"/>
    </source>
</evidence>